<reference evidence="1 2" key="1">
    <citation type="submission" date="2020-04" db="EMBL/GenBank/DDBJ databases">
        <title>Characterization and engineering of Streptomyces griseofuscus DSM40191 as a potential heterologous host for expression of BGCs.</title>
        <authorList>
            <person name="Gren T."/>
            <person name="Whitford C.M."/>
            <person name="Mohite O.S."/>
            <person name="Joergensen T.S."/>
            <person name="Nielsen J.B."/>
            <person name="Lee S.Y."/>
            <person name="Weber T."/>
        </authorList>
    </citation>
    <scope>NUCLEOTIDE SEQUENCE [LARGE SCALE GENOMIC DNA]</scope>
    <source>
        <strain evidence="1 2">DSM 40191</strain>
    </source>
</reference>
<organism evidence="1 2">
    <name type="scientific">Streptomyces griseofuscus</name>
    <dbReference type="NCBI Taxonomy" id="146922"/>
    <lineage>
        <taxon>Bacteria</taxon>
        <taxon>Bacillati</taxon>
        <taxon>Actinomycetota</taxon>
        <taxon>Actinomycetes</taxon>
        <taxon>Kitasatosporales</taxon>
        <taxon>Streptomycetaceae</taxon>
        <taxon>Streptomyces</taxon>
    </lineage>
</organism>
<evidence type="ECO:0000313" key="2">
    <source>
        <dbReference type="Proteomes" id="UP000516422"/>
    </source>
</evidence>
<accession>A0A7H1QC85</accession>
<protein>
    <submittedName>
        <fullName evidence="1">Uncharacterized protein</fullName>
    </submittedName>
</protein>
<dbReference type="EMBL" id="CP051006">
    <property type="protein sequence ID" value="QNT97915.1"/>
    <property type="molecule type" value="Genomic_DNA"/>
</dbReference>
<dbReference type="KEGG" id="sgf:HEP81_07683"/>
<dbReference type="GeneID" id="91467176"/>
<gene>
    <name evidence="1" type="ORF">HEP81_07683</name>
</gene>
<sequence>MTEALPADVAHVLDAILSMGNDPGFALFPQTRHLRVQTRCACGCGSADFSIDAGAVAPVPAITGTRVVAEMELFGAGGETVGEVLVFVTDGYLSRLEVCSWSDELRTLPDAHRILCPCDR</sequence>
<dbReference type="AlphaFoldDB" id="A0A7H1QC85"/>
<evidence type="ECO:0000313" key="1">
    <source>
        <dbReference type="EMBL" id="QNT97915.1"/>
    </source>
</evidence>
<dbReference type="Proteomes" id="UP000516422">
    <property type="component" value="Chromosome"/>
</dbReference>
<name>A0A7H1QC85_9ACTN</name>
<dbReference type="RefSeq" id="WP_037662959.1">
    <property type="nucleotide sequence ID" value="NZ_CP051006.1"/>
</dbReference>
<proteinExistence type="predicted"/>